<evidence type="ECO:0000313" key="2">
    <source>
        <dbReference type="Proteomes" id="UP000274513"/>
    </source>
</evidence>
<dbReference type="Proteomes" id="UP000274513">
    <property type="component" value="Segment"/>
</dbReference>
<keyword evidence="2" id="KW-1185">Reference proteome</keyword>
<evidence type="ECO:0000313" key="1">
    <source>
        <dbReference type="EMBL" id="AYN57468.1"/>
    </source>
</evidence>
<dbReference type="GeneID" id="55006558"/>
<dbReference type="RefSeq" id="YP_009815335.1">
    <property type="nucleotide sequence ID" value="NC_048092.1"/>
</dbReference>
<dbReference type="KEGG" id="vg:55006558"/>
<protein>
    <submittedName>
        <fullName evidence="1">Uncharacterized protein</fullName>
    </submittedName>
</protein>
<proteinExistence type="predicted"/>
<gene>
    <name evidence="1" type="primary">62</name>
    <name evidence="1" type="ORF">PBI_CONSTANCE_62</name>
</gene>
<sequence>MANQTSNVTPEQLNDPEGQRLVAAIHERQERREELGRIIWTTSHRDEGTISATGANILADAILAAGYRKPHQITTADELLALPEESVVLDAEGDVSQKRDGLWCGYDTAAINSNKLARLGSPFIVLQVGSAK</sequence>
<reference evidence="1 2" key="1">
    <citation type="submission" date="2018-09" db="EMBL/GenBank/DDBJ databases">
        <authorList>
            <person name="Rimple P.A."/>
            <person name="Stoner T.H."/>
            <person name="Garlena R.A."/>
            <person name="Russell D.A."/>
            <person name="Pope W.H."/>
            <person name="Jacobs-Sera D."/>
            <person name="Hatfull G.F."/>
        </authorList>
    </citation>
    <scope>NUCLEOTIDE SEQUENCE [LARGE SCALE GENOMIC DNA]</scope>
</reference>
<accession>A0A3G2KEQ2</accession>
<dbReference type="EMBL" id="MH834605">
    <property type="protein sequence ID" value="AYN57468.1"/>
    <property type="molecule type" value="Genomic_DNA"/>
</dbReference>
<organism evidence="1 2">
    <name type="scientific">Arthrobacter phage Constance</name>
    <dbReference type="NCBI Taxonomy" id="2419950"/>
    <lineage>
        <taxon>Viruses</taxon>
        <taxon>Duplodnaviria</taxon>
        <taxon>Heunggongvirae</taxon>
        <taxon>Uroviricota</taxon>
        <taxon>Caudoviricetes</taxon>
        <taxon>Bridgettevirus</taxon>
        <taxon>Bridgettevirus constance</taxon>
    </lineage>
</organism>
<name>A0A3G2KEQ2_9CAUD</name>